<feature type="compositionally biased region" description="Polar residues" evidence="1">
    <location>
        <begin position="67"/>
        <end position="84"/>
    </location>
</feature>
<comment type="caution">
    <text evidence="2">The sequence shown here is derived from an EMBL/GenBank/DDBJ whole genome shotgun (WGS) entry which is preliminary data.</text>
</comment>
<dbReference type="OrthoDB" id="5424149at2759"/>
<sequence>MEELVQTTLRQPKPTPPERPLDSSSEDDAQDGGGHERQCQPAKRARLTRENIRLLDKIDTSRVPPTYTGNITSRPKTVSTTSSLETQAAKNGILDPVSSKPHKNLRDIGVEDYLDTVGSHRGYRRAFNQAFTAYPTDVGFNNGLPAPQPDFVQGLRQRELRPYPIAEELDSAVLFEDDRHSLVLPHIAGEWKNRG</sequence>
<dbReference type="STRING" id="1163406.A0A0L0N5B5"/>
<gene>
    <name evidence="2" type="ORF">TOPH_06223</name>
</gene>
<dbReference type="Proteomes" id="UP000036947">
    <property type="component" value="Unassembled WGS sequence"/>
</dbReference>
<feature type="region of interest" description="Disordered" evidence="1">
    <location>
        <begin position="1"/>
        <end position="84"/>
    </location>
</feature>
<organism evidence="2 3">
    <name type="scientific">Tolypocladium ophioglossoides (strain CBS 100239)</name>
    <name type="common">Snaketongue truffleclub</name>
    <name type="synonym">Elaphocordyceps ophioglossoides</name>
    <dbReference type="NCBI Taxonomy" id="1163406"/>
    <lineage>
        <taxon>Eukaryota</taxon>
        <taxon>Fungi</taxon>
        <taxon>Dikarya</taxon>
        <taxon>Ascomycota</taxon>
        <taxon>Pezizomycotina</taxon>
        <taxon>Sordariomycetes</taxon>
        <taxon>Hypocreomycetidae</taxon>
        <taxon>Hypocreales</taxon>
        <taxon>Ophiocordycipitaceae</taxon>
        <taxon>Tolypocladium</taxon>
    </lineage>
</organism>
<dbReference type="EMBL" id="LFRF01000020">
    <property type="protein sequence ID" value="KND89206.1"/>
    <property type="molecule type" value="Genomic_DNA"/>
</dbReference>
<evidence type="ECO:0000256" key="1">
    <source>
        <dbReference type="SAM" id="MobiDB-lite"/>
    </source>
</evidence>
<feature type="compositionally biased region" description="Basic and acidic residues" evidence="1">
    <location>
        <begin position="47"/>
        <end position="60"/>
    </location>
</feature>
<keyword evidence="3" id="KW-1185">Reference proteome</keyword>
<dbReference type="AlphaFoldDB" id="A0A0L0N5B5"/>
<evidence type="ECO:0000313" key="3">
    <source>
        <dbReference type="Proteomes" id="UP000036947"/>
    </source>
</evidence>
<name>A0A0L0N5B5_TOLOC</name>
<evidence type="ECO:0000313" key="2">
    <source>
        <dbReference type="EMBL" id="KND89206.1"/>
    </source>
</evidence>
<accession>A0A0L0N5B5</accession>
<protein>
    <submittedName>
        <fullName evidence="2">Uncharacterized protein</fullName>
    </submittedName>
</protein>
<reference evidence="2 3" key="1">
    <citation type="journal article" date="2015" name="BMC Genomics">
        <title>The genome of the truffle-parasite Tolypocladium ophioglossoides and the evolution of antifungal peptaibiotics.</title>
        <authorList>
            <person name="Quandt C.A."/>
            <person name="Bushley K.E."/>
            <person name="Spatafora J.W."/>
        </authorList>
    </citation>
    <scope>NUCLEOTIDE SEQUENCE [LARGE SCALE GENOMIC DNA]</scope>
    <source>
        <strain evidence="2 3">CBS 100239</strain>
    </source>
</reference>
<proteinExistence type="predicted"/>
<feature type="compositionally biased region" description="Polar residues" evidence="1">
    <location>
        <begin position="1"/>
        <end position="10"/>
    </location>
</feature>